<evidence type="ECO:0000256" key="1">
    <source>
        <dbReference type="SAM" id="Phobius"/>
    </source>
</evidence>
<dbReference type="PANTHER" id="PTHR43798:SF33">
    <property type="entry name" value="HYDROLASE, PUTATIVE (AFU_ORTHOLOGUE AFUA_2G14860)-RELATED"/>
    <property type="match status" value="1"/>
</dbReference>
<dbReference type="InterPro" id="IPR022742">
    <property type="entry name" value="Hydrolase_4"/>
</dbReference>
<evidence type="ECO:0000313" key="3">
    <source>
        <dbReference type="EMBL" id="CAA9499330.1"/>
    </source>
</evidence>
<dbReference type="Pfam" id="PF12146">
    <property type="entry name" value="Hydrolase_4"/>
    <property type="match status" value="1"/>
</dbReference>
<keyword evidence="1" id="KW-0472">Membrane</keyword>
<evidence type="ECO:0000259" key="2">
    <source>
        <dbReference type="Pfam" id="PF12146"/>
    </source>
</evidence>
<gene>
    <name evidence="3" type="ORF">AVDCRST_MAG53-1842</name>
</gene>
<feature type="domain" description="Serine aminopeptidase S33" evidence="2">
    <location>
        <begin position="173"/>
        <end position="423"/>
    </location>
</feature>
<dbReference type="InterPro" id="IPR050266">
    <property type="entry name" value="AB_hydrolase_sf"/>
</dbReference>
<accession>A0A6J4SNJ4</accession>
<dbReference type="InterPro" id="IPR029058">
    <property type="entry name" value="AB_hydrolase_fold"/>
</dbReference>
<name>A0A6J4SNJ4_9ACTN</name>
<dbReference type="GO" id="GO:0016020">
    <property type="term" value="C:membrane"/>
    <property type="evidence" value="ECO:0007669"/>
    <property type="project" value="TreeGrafter"/>
</dbReference>
<dbReference type="Gene3D" id="3.40.50.1820">
    <property type="entry name" value="alpha/beta hydrolase"/>
    <property type="match status" value="1"/>
</dbReference>
<sequence>MTVAASRLVLAHADAQRSGSARLQISIGTDDTSFAGRERQRMRTTLPTRSGLDLAARKLRLLMVVAAIGLGALAPIVGPAHAGAAVSSARAGSDRGWPYQGRVKAFDHFVPHVSTVPANAGDKVQLYLRERVRPGFQGRARHKQPRAVLFIPGSATASVPAFDLPFEDYSWMAFLARRGLDAFALDLTGYGRSPRPRMDDACNVGPPAQQALLVPNPLRSTCPASYPFRLGTTQSDLDEIDTAVNYIRELRGVERVSLVGWSLGGHRAGLYAALHPDRVERLVLYAPNYNRTSPSGPPATLPQPGFPTLIRRKTAQVNWPGVSCEGQVDPAVRDPLWQSVLDNDPVGASWGPEDGVMRFPTTTQWGWNATTAAQVTAATLIVRGALDTVISHTTLTQLHDDLGTAEKALVTVPCASHFMIWETRRHVLHELSANWLTEPPDGPGP</sequence>
<dbReference type="SUPFAM" id="SSF53474">
    <property type="entry name" value="alpha/beta-Hydrolases"/>
    <property type="match status" value="1"/>
</dbReference>
<feature type="transmembrane region" description="Helical" evidence="1">
    <location>
        <begin position="59"/>
        <end position="78"/>
    </location>
</feature>
<reference evidence="3" key="1">
    <citation type="submission" date="2020-02" db="EMBL/GenBank/DDBJ databases">
        <authorList>
            <person name="Meier V. D."/>
        </authorList>
    </citation>
    <scope>NUCLEOTIDE SEQUENCE</scope>
    <source>
        <strain evidence="3">AVDCRST_MAG53</strain>
    </source>
</reference>
<dbReference type="AlphaFoldDB" id="A0A6J4SNJ4"/>
<keyword evidence="1" id="KW-1133">Transmembrane helix</keyword>
<keyword evidence="1" id="KW-0812">Transmembrane</keyword>
<organism evidence="3">
    <name type="scientific">uncultured Solirubrobacteraceae bacterium</name>
    <dbReference type="NCBI Taxonomy" id="1162706"/>
    <lineage>
        <taxon>Bacteria</taxon>
        <taxon>Bacillati</taxon>
        <taxon>Actinomycetota</taxon>
        <taxon>Thermoleophilia</taxon>
        <taxon>Solirubrobacterales</taxon>
        <taxon>Solirubrobacteraceae</taxon>
        <taxon>environmental samples</taxon>
    </lineage>
</organism>
<proteinExistence type="predicted"/>
<dbReference type="EMBL" id="CADCVR010000060">
    <property type="protein sequence ID" value="CAA9499330.1"/>
    <property type="molecule type" value="Genomic_DNA"/>
</dbReference>
<protein>
    <recommendedName>
        <fullName evidence="2">Serine aminopeptidase S33 domain-containing protein</fullName>
    </recommendedName>
</protein>
<dbReference type="PANTHER" id="PTHR43798">
    <property type="entry name" value="MONOACYLGLYCEROL LIPASE"/>
    <property type="match status" value="1"/>
</dbReference>